<dbReference type="Proteomes" id="UP001338309">
    <property type="component" value="Unassembled WGS sequence"/>
</dbReference>
<dbReference type="EMBL" id="BTPD01000026">
    <property type="protein sequence ID" value="GMQ31701.1"/>
    <property type="molecule type" value="Genomic_DNA"/>
</dbReference>
<reference evidence="1 2" key="1">
    <citation type="submission" date="2023-08" db="EMBL/GenBank/DDBJ databases">
        <title>Draft genome sequence of Algoriphagus confluentis.</title>
        <authorList>
            <person name="Takatani N."/>
            <person name="Hosokawa M."/>
            <person name="Sawabe T."/>
        </authorList>
    </citation>
    <scope>NUCLEOTIDE SEQUENCE [LARGE SCALE GENOMIC DNA]</scope>
    <source>
        <strain evidence="1 2">NBRC 111222</strain>
    </source>
</reference>
<evidence type="ECO:0000313" key="1">
    <source>
        <dbReference type="EMBL" id="GMQ31701.1"/>
    </source>
</evidence>
<accession>A0ABQ6PUS1</accession>
<sequence>MFLQGYSTINWDKNITFITYNHLNLPRTITFSGTNKKIEYWYIADGVKVLQVNTDGTTVHTIDYIEEFVFENSAISYILHEEGRASIESGVFQYEFFIKDHLGNPPRRKSRPSFGRGSCLPVAHINFLKSRQV</sequence>
<gene>
    <name evidence="1" type="ORF">Aconfl_43460</name>
</gene>
<dbReference type="Gene3D" id="2.180.10.10">
    <property type="entry name" value="RHS repeat-associated core"/>
    <property type="match status" value="1"/>
</dbReference>
<comment type="caution">
    <text evidence="1">The sequence shown here is derived from an EMBL/GenBank/DDBJ whole genome shotgun (WGS) entry which is preliminary data.</text>
</comment>
<name>A0ABQ6PUS1_9BACT</name>
<keyword evidence="2" id="KW-1185">Reference proteome</keyword>
<organism evidence="1 2">
    <name type="scientific">Algoriphagus confluentis</name>
    <dbReference type="NCBI Taxonomy" id="1697556"/>
    <lineage>
        <taxon>Bacteria</taxon>
        <taxon>Pseudomonadati</taxon>
        <taxon>Bacteroidota</taxon>
        <taxon>Cytophagia</taxon>
        <taxon>Cytophagales</taxon>
        <taxon>Cyclobacteriaceae</taxon>
        <taxon>Algoriphagus</taxon>
    </lineage>
</organism>
<protein>
    <submittedName>
        <fullName evidence="1">Uncharacterized protein</fullName>
    </submittedName>
</protein>
<proteinExistence type="predicted"/>
<evidence type="ECO:0000313" key="2">
    <source>
        <dbReference type="Proteomes" id="UP001338309"/>
    </source>
</evidence>